<dbReference type="PIRSF" id="PIRSF000446">
    <property type="entry name" value="Mct"/>
    <property type="match status" value="1"/>
</dbReference>
<feature type="domain" description="Malonyl-CoA:ACP transacylase (MAT)" evidence="6">
    <location>
        <begin position="9"/>
        <end position="302"/>
    </location>
</feature>
<organism evidence="7 8">
    <name type="scientific">Candidatus Egerieisoma faecipullorum</name>
    <dbReference type="NCBI Taxonomy" id="2840963"/>
    <lineage>
        <taxon>Bacteria</taxon>
        <taxon>Bacillati</taxon>
        <taxon>Bacillota</taxon>
        <taxon>Clostridia</taxon>
        <taxon>Eubacteriales</taxon>
        <taxon>Clostridiaceae</taxon>
        <taxon>Clostridiaceae incertae sedis</taxon>
        <taxon>Candidatus Egerieisoma</taxon>
    </lineage>
</organism>
<sequence>MSEGKIAFVFSGQGAQCPGMGKALCETSKAAAAVFALADRIRPGTSQQCFHGTKEELNLTINTQPCLFSVDLAAARAVEELGIRADLTAGFSLGEIAALAFSGALEDESAFRLVCKRAEFMQEAAERNPGAMGAALGIDAEKLSKVLARFENAQAVNFNCPGQIVFAAKESDIDEIAAAVQENGGKFRRLAVSGAFHSRFMEDASRKMLEYLKNVSVRPASVPVYANRTAEPYGETEQEMKSLIAEQICSAVQWQSTIERMIRDGASVFIETGEGKVLSGLIRKINKSVKVLHYSEVLANGGSL</sequence>
<dbReference type="EC" id="2.3.1.39" evidence="4"/>
<evidence type="ECO:0000256" key="3">
    <source>
        <dbReference type="ARBA" id="ARBA00048462"/>
    </source>
</evidence>
<gene>
    <name evidence="7" type="ORF">IAD50_06610</name>
</gene>
<dbReference type="PANTHER" id="PTHR42681:SF1">
    <property type="entry name" value="MALONYL-COA-ACYL CARRIER PROTEIN TRANSACYLASE, MITOCHONDRIAL"/>
    <property type="match status" value="1"/>
</dbReference>
<evidence type="ECO:0000313" key="7">
    <source>
        <dbReference type="EMBL" id="HIU29949.1"/>
    </source>
</evidence>
<dbReference type="Proteomes" id="UP000824089">
    <property type="component" value="Unassembled WGS sequence"/>
</dbReference>
<dbReference type="GO" id="GO:0005829">
    <property type="term" value="C:cytosol"/>
    <property type="evidence" value="ECO:0007669"/>
    <property type="project" value="TreeGrafter"/>
</dbReference>
<dbReference type="SUPFAM" id="SSF52151">
    <property type="entry name" value="FabD/lysophospholipase-like"/>
    <property type="match status" value="1"/>
</dbReference>
<dbReference type="Gene3D" id="3.30.70.250">
    <property type="entry name" value="Malonyl-CoA ACP transacylase, ACP-binding"/>
    <property type="match status" value="1"/>
</dbReference>
<name>A0A9D1L9H5_9CLOT</name>
<dbReference type="GO" id="GO:0006633">
    <property type="term" value="P:fatty acid biosynthetic process"/>
    <property type="evidence" value="ECO:0007669"/>
    <property type="project" value="TreeGrafter"/>
</dbReference>
<dbReference type="SMART" id="SM00827">
    <property type="entry name" value="PKS_AT"/>
    <property type="match status" value="1"/>
</dbReference>
<dbReference type="EMBL" id="DVMM01000137">
    <property type="protein sequence ID" value="HIU29949.1"/>
    <property type="molecule type" value="Genomic_DNA"/>
</dbReference>
<evidence type="ECO:0000313" key="8">
    <source>
        <dbReference type="Proteomes" id="UP000824089"/>
    </source>
</evidence>
<keyword evidence="1 4" id="KW-0808">Transferase</keyword>
<protein>
    <recommendedName>
        <fullName evidence="4">Malonyl CoA-acyl carrier protein transacylase</fullName>
        <ecNumber evidence="4">2.3.1.39</ecNumber>
    </recommendedName>
</protein>
<comment type="catalytic activity">
    <reaction evidence="3 4">
        <text>holo-[ACP] + malonyl-CoA = malonyl-[ACP] + CoA</text>
        <dbReference type="Rhea" id="RHEA:41792"/>
        <dbReference type="Rhea" id="RHEA-COMP:9623"/>
        <dbReference type="Rhea" id="RHEA-COMP:9685"/>
        <dbReference type="ChEBI" id="CHEBI:57287"/>
        <dbReference type="ChEBI" id="CHEBI:57384"/>
        <dbReference type="ChEBI" id="CHEBI:64479"/>
        <dbReference type="ChEBI" id="CHEBI:78449"/>
        <dbReference type="EC" id="2.3.1.39"/>
    </reaction>
</comment>
<evidence type="ECO:0000256" key="1">
    <source>
        <dbReference type="ARBA" id="ARBA00022679"/>
    </source>
</evidence>
<proteinExistence type="inferred from homology"/>
<dbReference type="AlphaFoldDB" id="A0A9D1L9H5"/>
<comment type="caution">
    <text evidence="7">The sequence shown here is derived from an EMBL/GenBank/DDBJ whole genome shotgun (WGS) entry which is preliminary data.</text>
</comment>
<dbReference type="InterPro" id="IPR024925">
    <property type="entry name" value="Malonyl_CoA-ACP_transAc"/>
</dbReference>
<dbReference type="PANTHER" id="PTHR42681">
    <property type="entry name" value="MALONYL-COA-ACYL CARRIER PROTEIN TRANSACYLASE, MITOCHONDRIAL"/>
    <property type="match status" value="1"/>
</dbReference>
<feature type="active site" evidence="5">
    <location>
        <position position="92"/>
    </location>
</feature>
<dbReference type="InterPro" id="IPR016035">
    <property type="entry name" value="Acyl_Trfase/lysoPLipase"/>
</dbReference>
<reference evidence="7" key="1">
    <citation type="submission" date="2020-10" db="EMBL/GenBank/DDBJ databases">
        <authorList>
            <person name="Gilroy R."/>
        </authorList>
    </citation>
    <scope>NUCLEOTIDE SEQUENCE</scope>
    <source>
        <strain evidence="7">CHK195-4489</strain>
    </source>
</reference>
<dbReference type="Gene3D" id="3.40.366.10">
    <property type="entry name" value="Malonyl-Coenzyme A Acyl Carrier Protein, domain 2"/>
    <property type="match status" value="1"/>
</dbReference>
<dbReference type="GO" id="GO:0004314">
    <property type="term" value="F:[acyl-carrier-protein] S-malonyltransferase activity"/>
    <property type="evidence" value="ECO:0007669"/>
    <property type="project" value="UniProtKB-EC"/>
</dbReference>
<reference evidence="7" key="2">
    <citation type="journal article" date="2021" name="PeerJ">
        <title>Extensive microbial diversity within the chicken gut microbiome revealed by metagenomics and culture.</title>
        <authorList>
            <person name="Gilroy R."/>
            <person name="Ravi A."/>
            <person name="Getino M."/>
            <person name="Pursley I."/>
            <person name="Horton D.L."/>
            <person name="Alikhan N.F."/>
            <person name="Baker D."/>
            <person name="Gharbi K."/>
            <person name="Hall N."/>
            <person name="Watson M."/>
            <person name="Adriaenssens E.M."/>
            <person name="Foster-Nyarko E."/>
            <person name="Jarju S."/>
            <person name="Secka A."/>
            <person name="Antonio M."/>
            <person name="Oren A."/>
            <person name="Chaudhuri R.R."/>
            <person name="La Ragione R."/>
            <person name="Hildebrand F."/>
            <person name="Pallen M.J."/>
        </authorList>
    </citation>
    <scope>NUCLEOTIDE SEQUENCE</scope>
    <source>
        <strain evidence="7">CHK195-4489</strain>
    </source>
</reference>
<comment type="similarity">
    <text evidence="4">Belongs to the fabD family.</text>
</comment>
<evidence type="ECO:0000256" key="5">
    <source>
        <dbReference type="PIRSR" id="PIRSR000446-1"/>
    </source>
</evidence>
<dbReference type="InterPro" id="IPR016036">
    <property type="entry name" value="Malonyl_transacylase_ACP-bd"/>
</dbReference>
<evidence type="ECO:0000259" key="6">
    <source>
        <dbReference type="SMART" id="SM00827"/>
    </source>
</evidence>
<evidence type="ECO:0000256" key="4">
    <source>
        <dbReference type="PIRNR" id="PIRNR000446"/>
    </source>
</evidence>
<dbReference type="InterPro" id="IPR050858">
    <property type="entry name" value="Mal-CoA-ACP_Trans/PKS_FabD"/>
</dbReference>
<feature type="active site" evidence="5">
    <location>
        <position position="197"/>
    </location>
</feature>
<accession>A0A9D1L9H5</accession>
<dbReference type="Pfam" id="PF00698">
    <property type="entry name" value="Acyl_transf_1"/>
    <property type="match status" value="1"/>
</dbReference>
<keyword evidence="2 4" id="KW-0012">Acyltransferase</keyword>
<dbReference type="InterPro" id="IPR001227">
    <property type="entry name" value="Ac_transferase_dom_sf"/>
</dbReference>
<dbReference type="SUPFAM" id="SSF55048">
    <property type="entry name" value="Probable ACP-binding domain of malonyl-CoA ACP transacylase"/>
    <property type="match status" value="1"/>
</dbReference>
<evidence type="ECO:0000256" key="2">
    <source>
        <dbReference type="ARBA" id="ARBA00023315"/>
    </source>
</evidence>
<dbReference type="InterPro" id="IPR014043">
    <property type="entry name" value="Acyl_transferase_dom"/>
</dbReference>